<evidence type="ECO:0000313" key="3">
    <source>
        <dbReference type="Proteomes" id="UP001059576"/>
    </source>
</evidence>
<organism evidence="2 3">
    <name type="scientific">Mycoplasmopsis equigenitalium</name>
    <dbReference type="NCBI Taxonomy" id="114883"/>
    <lineage>
        <taxon>Bacteria</taxon>
        <taxon>Bacillati</taxon>
        <taxon>Mycoplasmatota</taxon>
        <taxon>Mycoplasmoidales</taxon>
        <taxon>Metamycoplasmataceae</taxon>
        <taxon>Mycoplasmopsis</taxon>
    </lineage>
</organism>
<evidence type="ECO:0000313" key="2">
    <source>
        <dbReference type="EMBL" id="UUD36884.1"/>
    </source>
</evidence>
<name>A0ABY5J0V6_9BACT</name>
<keyword evidence="3" id="KW-1185">Reference proteome</keyword>
<dbReference type="Proteomes" id="UP001059576">
    <property type="component" value="Chromosome"/>
</dbReference>
<sequence length="244" mass="29320">MQKITQGLTNYSYVENNTFVQEKHKNQFNHNIDYAILSVLNFVPKLILNTPEKTKWELIEGEEPKLTKDNIEKISDCLKTLHNSNLAFPKFNIKDRIREYLKILAQKGIKIPKIDAYYKRINKILTNMKKDTPCHNDLWTQNMVLKNDKLYIVDWEYATMGDKHFDLAYFIESSHLTDEQETILLDRYDDYIYEYILQQKILVNYLVVLWVNAQPKKYFDDAPYIKNLDKYHQEILLRRKKKED</sequence>
<dbReference type="SUPFAM" id="SSF56112">
    <property type="entry name" value="Protein kinase-like (PK-like)"/>
    <property type="match status" value="1"/>
</dbReference>
<dbReference type="InterPro" id="IPR002575">
    <property type="entry name" value="Aminoglycoside_PTrfase"/>
</dbReference>
<dbReference type="RefSeq" id="WP_129722905.1">
    <property type="nucleotide sequence ID" value="NZ_CP101808.1"/>
</dbReference>
<dbReference type="PANTHER" id="PTHR40086:SF1">
    <property type="entry name" value="CELL CYCLE REGULATOR CCRZ"/>
    <property type="match status" value="1"/>
</dbReference>
<proteinExistence type="predicted"/>
<feature type="domain" description="Aminoglycoside phosphotransferase" evidence="1">
    <location>
        <begin position="70"/>
        <end position="188"/>
    </location>
</feature>
<dbReference type="Gene3D" id="3.90.1200.10">
    <property type="match status" value="1"/>
</dbReference>
<protein>
    <submittedName>
        <fullName evidence="2">Phosphotransferase</fullName>
    </submittedName>
</protein>
<reference evidence="2" key="1">
    <citation type="submission" date="2022-07" db="EMBL/GenBank/DDBJ databases">
        <title>Complete genome of Mycoplasma equigenitalium type strain T37.</title>
        <authorList>
            <person name="Spergser J."/>
        </authorList>
    </citation>
    <scope>NUCLEOTIDE SEQUENCE</scope>
    <source>
        <strain evidence="2">T37</strain>
    </source>
</reference>
<dbReference type="InterPro" id="IPR052077">
    <property type="entry name" value="CcrZ_PhaseVar_Mediator"/>
</dbReference>
<dbReference type="InterPro" id="IPR011009">
    <property type="entry name" value="Kinase-like_dom_sf"/>
</dbReference>
<dbReference type="Pfam" id="PF01636">
    <property type="entry name" value="APH"/>
    <property type="match status" value="1"/>
</dbReference>
<evidence type="ECO:0000259" key="1">
    <source>
        <dbReference type="Pfam" id="PF01636"/>
    </source>
</evidence>
<dbReference type="PANTHER" id="PTHR40086">
    <property type="entry name" value="PHOSPHOTRANSFERASE YTMP-RELATED"/>
    <property type="match status" value="1"/>
</dbReference>
<accession>A0ABY5J0V6</accession>
<gene>
    <name evidence="2" type="ORF">NPA09_03230</name>
</gene>
<dbReference type="EMBL" id="CP101808">
    <property type="protein sequence ID" value="UUD36884.1"/>
    <property type="molecule type" value="Genomic_DNA"/>
</dbReference>